<proteinExistence type="predicted"/>
<dbReference type="AlphaFoldDB" id="A0A9P5YB65"/>
<accession>A0A9P5YB65</accession>
<reference evidence="1" key="1">
    <citation type="submission" date="2020-11" db="EMBL/GenBank/DDBJ databases">
        <authorList>
            <consortium name="DOE Joint Genome Institute"/>
            <person name="Ahrendt S."/>
            <person name="Riley R."/>
            <person name="Andreopoulos W."/>
            <person name="Labutti K."/>
            <person name="Pangilinan J."/>
            <person name="Ruiz-Duenas F.J."/>
            <person name="Barrasa J.M."/>
            <person name="Sanchez-Garcia M."/>
            <person name="Camarero S."/>
            <person name="Miyauchi S."/>
            <person name="Serrano A."/>
            <person name="Linde D."/>
            <person name="Babiker R."/>
            <person name="Drula E."/>
            <person name="Ayuso-Fernandez I."/>
            <person name="Pacheco R."/>
            <person name="Padilla G."/>
            <person name="Ferreira P."/>
            <person name="Barriuso J."/>
            <person name="Kellner H."/>
            <person name="Castanera R."/>
            <person name="Alfaro M."/>
            <person name="Ramirez L."/>
            <person name="Pisabarro A.G."/>
            <person name="Kuo A."/>
            <person name="Tritt A."/>
            <person name="Lipzen A."/>
            <person name="He G."/>
            <person name="Yan M."/>
            <person name="Ng V."/>
            <person name="Cullen D."/>
            <person name="Martin F."/>
            <person name="Rosso M.-N."/>
            <person name="Henrissat B."/>
            <person name="Hibbett D."/>
            <person name="Martinez A.T."/>
            <person name="Grigoriev I.V."/>
        </authorList>
    </citation>
    <scope>NUCLEOTIDE SEQUENCE</scope>
    <source>
        <strain evidence="1">CBS 247.69</strain>
    </source>
</reference>
<evidence type="ECO:0000313" key="2">
    <source>
        <dbReference type="Proteomes" id="UP000807353"/>
    </source>
</evidence>
<organism evidence="1 2">
    <name type="scientific">Collybia nuda</name>
    <dbReference type="NCBI Taxonomy" id="64659"/>
    <lineage>
        <taxon>Eukaryota</taxon>
        <taxon>Fungi</taxon>
        <taxon>Dikarya</taxon>
        <taxon>Basidiomycota</taxon>
        <taxon>Agaricomycotina</taxon>
        <taxon>Agaricomycetes</taxon>
        <taxon>Agaricomycetidae</taxon>
        <taxon>Agaricales</taxon>
        <taxon>Tricholomatineae</taxon>
        <taxon>Clitocybaceae</taxon>
        <taxon>Collybia</taxon>
    </lineage>
</organism>
<dbReference type="EMBL" id="MU150246">
    <property type="protein sequence ID" value="KAF9465643.1"/>
    <property type="molecule type" value="Genomic_DNA"/>
</dbReference>
<comment type="caution">
    <text evidence="1">The sequence shown here is derived from an EMBL/GenBank/DDBJ whole genome shotgun (WGS) entry which is preliminary data.</text>
</comment>
<name>A0A9P5YB65_9AGAR</name>
<keyword evidence="2" id="KW-1185">Reference proteome</keyword>
<evidence type="ECO:0000313" key="1">
    <source>
        <dbReference type="EMBL" id="KAF9465643.1"/>
    </source>
</evidence>
<sequence>MFFLKILAYPTLWYGMQQHARAGGLRKVDDSSRNIFLSVTATIKANSLDKPSGGSTLVLLNGKSWEFFRVNSTHRGVNVVATFCLLPERYRKPSSGKIIGICQRQISLILAKVRHNSARTFDVCFVSHRFDKAREASSRFRKALAIRKSPSGEFRANLASIRPGLNRRFLKVLHRKKPRLFRGQRQWCAGWDEVLNVGPMDTLGDDTTPPMTRLPAALQKITAFFTGHQCIYHEA</sequence>
<gene>
    <name evidence="1" type="ORF">BDZ94DRAFT_1296406</name>
</gene>
<protein>
    <submittedName>
        <fullName evidence="1">Uncharacterized protein</fullName>
    </submittedName>
</protein>
<dbReference type="Proteomes" id="UP000807353">
    <property type="component" value="Unassembled WGS sequence"/>
</dbReference>